<dbReference type="EMBL" id="DTBD01000025">
    <property type="protein sequence ID" value="HGQ64335.1"/>
    <property type="molecule type" value="Genomic_DNA"/>
</dbReference>
<sequence>MSSTGREESKRQRYINVFVLVGRENDVNSVVKVIEGICLEYGCSYELKKGFLGNLLYIKIHCQQVYLEDVRKKVDYALNSFSDKISWMKSEVIDVK</sequence>
<reference evidence="2" key="1">
    <citation type="journal article" date="2020" name="mSystems">
        <title>Genome- and Community-Level Interaction Insights into Carbon Utilization and Element Cycling Functions of Hydrothermarchaeota in Hydrothermal Sediment.</title>
        <authorList>
            <person name="Zhou Z."/>
            <person name="Liu Y."/>
            <person name="Xu W."/>
            <person name="Pan J."/>
            <person name="Luo Z.H."/>
            <person name="Li M."/>
        </authorList>
    </citation>
    <scope>NUCLEOTIDE SEQUENCE [LARGE SCALE GENOMIC DNA]</scope>
    <source>
        <strain evidence="2">SpSt-637</strain>
        <strain evidence="1">SpSt-667</strain>
    </source>
</reference>
<accession>A0A7C4JJX6</accession>
<name>A0A7C4JJX6_9CREN</name>
<evidence type="ECO:0000313" key="2">
    <source>
        <dbReference type="EMBL" id="HGQ64335.1"/>
    </source>
</evidence>
<comment type="caution">
    <text evidence="2">The sequence shown here is derived from an EMBL/GenBank/DDBJ whole genome shotgun (WGS) entry which is preliminary data.</text>
</comment>
<organism evidence="2">
    <name type="scientific">Ignisphaera aggregans</name>
    <dbReference type="NCBI Taxonomy" id="334771"/>
    <lineage>
        <taxon>Archaea</taxon>
        <taxon>Thermoproteota</taxon>
        <taxon>Thermoprotei</taxon>
        <taxon>Desulfurococcales</taxon>
        <taxon>Desulfurococcaceae</taxon>
        <taxon>Ignisphaera</taxon>
    </lineage>
</organism>
<gene>
    <name evidence="2" type="ORF">ENU08_03730</name>
    <name evidence="1" type="ORF">ENU41_04730</name>
</gene>
<protein>
    <submittedName>
        <fullName evidence="2">Uncharacterized protein</fullName>
    </submittedName>
</protein>
<dbReference type="EMBL" id="DTCK01000034">
    <property type="protein sequence ID" value="HGQ35964.1"/>
    <property type="molecule type" value="Genomic_DNA"/>
</dbReference>
<evidence type="ECO:0000313" key="1">
    <source>
        <dbReference type="EMBL" id="HGQ35964.1"/>
    </source>
</evidence>
<dbReference type="AlphaFoldDB" id="A0A7C4JJX6"/>
<proteinExistence type="predicted"/>